<dbReference type="PANTHER" id="PTHR43140">
    <property type="entry name" value="TYPE-1 RESTRICTION ENZYME ECOKI SPECIFICITY PROTEIN"/>
    <property type="match status" value="1"/>
</dbReference>
<dbReference type="InterPro" id="IPR000055">
    <property type="entry name" value="Restrct_endonuc_typeI_TRD"/>
</dbReference>
<dbReference type="InterPro" id="IPR044946">
    <property type="entry name" value="Restrct_endonuc_typeI_TRD_sf"/>
</dbReference>
<keyword evidence="8" id="KW-1185">Reference proteome</keyword>
<protein>
    <submittedName>
        <fullName evidence="7">Restriction endonuclease subunit S</fullName>
    </submittedName>
</protein>
<feature type="coiled-coil region" evidence="5">
    <location>
        <begin position="212"/>
        <end position="239"/>
    </location>
</feature>
<dbReference type="CDD" id="cd16961">
    <property type="entry name" value="RMtype1_S_TRD-CR_like"/>
    <property type="match status" value="1"/>
</dbReference>
<evidence type="ECO:0000256" key="5">
    <source>
        <dbReference type="SAM" id="Coils"/>
    </source>
</evidence>
<dbReference type="Gene3D" id="3.90.220.20">
    <property type="entry name" value="DNA methylase specificity domains"/>
    <property type="match status" value="2"/>
</dbReference>
<dbReference type="SUPFAM" id="SSF116734">
    <property type="entry name" value="DNA methylase specificity domain"/>
    <property type="match status" value="2"/>
</dbReference>
<keyword evidence="5" id="KW-0175">Coiled coil</keyword>
<evidence type="ECO:0000313" key="8">
    <source>
        <dbReference type="Proteomes" id="UP000623440"/>
    </source>
</evidence>
<dbReference type="PANTHER" id="PTHR43140:SF1">
    <property type="entry name" value="TYPE I RESTRICTION ENZYME ECOKI SPECIFICITY SUBUNIT"/>
    <property type="match status" value="1"/>
</dbReference>
<evidence type="ECO:0000259" key="6">
    <source>
        <dbReference type="Pfam" id="PF01420"/>
    </source>
</evidence>
<accession>A0ABR8DFY0</accession>
<proteinExistence type="inferred from homology"/>
<gene>
    <name evidence="7" type="ORF">H6G97_02115</name>
</gene>
<name>A0ABR8DFY0_9NOSO</name>
<keyword evidence="2" id="KW-0680">Restriction system</keyword>
<evidence type="ECO:0000256" key="4">
    <source>
        <dbReference type="ARBA" id="ARBA00038652"/>
    </source>
</evidence>
<organism evidence="7 8">
    <name type="scientific">Nostoc flagelliforme FACHB-838</name>
    <dbReference type="NCBI Taxonomy" id="2692904"/>
    <lineage>
        <taxon>Bacteria</taxon>
        <taxon>Bacillati</taxon>
        <taxon>Cyanobacteriota</taxon>
        <taxon>Cyanophyceae</taxon>
        <taxon>Nostocales</taxon>
        <taxon>Nostocaceae</taxon>
        <taxon>Nostoc</taxon>
    </lineage>
</organism>
<dbReference type="InterPro" id="IPR051212">
    <property type="entry name" value="Type-I_RE_S_subunit"/>
</dbReference>
<evidence type="ECO:0000313" key="7">
    <source>
        <dbReference type="EMBL" id="MBD2528414.1"/>
    </source>
</evidence>
<comment type="caution">
    <text evidence="7">The sequence shown here is derived from an EMBL/GenBank/DDBJ whole genome shotgun (WGS) entry which is preliminary data.</text>
</comment>
<evidence type="ECO:0000256" key="3">
    <source>
        <dbReference type="ARBA" id="ARBA00023125"/>
    </source>
</evidence>
<dbReference type="Pfam" id="PF01420">
    <property type="entry name" value="Methylase_S"/>
    <property type="match status" value="2"/>
</dbReference>
<feature type="domain" description="Type I restriction modification DNA specificity" evidence="6">
    <location>
        <begin position="316"/>
        <end position="464"/>
    </location>
</feature>
<keyword evidence="7" id="KW-0378">Hydrolase</keyword>
<dbReference type="GO" id="GO:0004519">
    <property type="term" value="F:endonuclease activity"/>
    <property type="evidence" value="ECO:0007669"/>
    <property type="project" value="UniProtKB-KW"/>
</dbReference>
<reference evidence="7 8" key="1">
    <citation type="journal article" date="2020" name="ISME J.">
        <title>Comparative genomics reveals insights into cyanobacterial evolution and habitat adaptation.</title>
        <authorList>
            <person name="Chen M.Y."/>
            <person name="Teng W.K."/>
            <person name="Zhao L."/>
            <person name="Hu C.X."/>
            <person name="Zhou Y.K."/>
            <person name="Han B.P."/>
            <person name="Song L.R."/>
            <person name="Shu W.S."/>
        </authorList>
    </citation>
    <scope>NUCLEOTIDE SEQUENCE [LARGE SCALE GENOMIC DNA]</scope>
    <source>
        <strain evidence="7 8">FACHB-838</strain>
    </source>
</reference>
<feature type="coiled-coil region" evidence="5">
    <location>
        <begin position="563"/>
        <end position="590"/>
    </location>
</feature>
<feature type="domain" description="Type I restriction modification DNA specificity" evidence="6">
    <location>
        <begin position="76"/>
        <end position="179"/>
    </location>
</feature>
<sequence length="594" mass="68123">MMSSSEENELPASWAIARIADVTIPVEKINPESEPDKPFIYIDISGIDNQTNRIDQVKTYQGSDAPSRARQLVKYGDTLFSTVRTYLKNIALIPKKFDNQVASTGFSVLRASRFINNVYLFFYTLSSTFLQGLEAFQRGVSYPAVRDSDIRNQSIPIAPLNEQNRIVAKIEELFSELDKGVEYLKTAQEQLKVYRQSVLKYAFEGKLTKQWREAYADQLETANQLLERIQQERESLYQQQLNEWEESTKIWEENGKEGKKPGKPQTPLNISSLTEEELLNLPDLPETWCWIKFSVLSERIQIGPFGSLLHRSDYVSNQVPIVNPVHIRNQKIEPDWSLTVTEKKVNELSNYIMYPGDIVMGRRGEMGRCAVITDKERGFLCGSGSLFIRLLSGINPIFYCYLLGSQRLKNYLSNQSVGTTMQNLNQEIIHNLPVPLCSPIEIQKIIEEVDRRTALITEVENLIEKNLLSSEILKQSILKKAFSGQLVPQGSGDENAAVLLERIREARRHQEEHQVPVPKPRKQVAMKKDLSIIEVLQELNGLATAQDVWRRSKHQEDIEGFYAELKKQINNGIIEEVEELREEKKSYLRLRNGN</sequence>
<comment type="subunit">
    <text evidence="4">The methyltransferase is composed of M and S polypeptides.</text>
</comment>
<comment type="similarity">
    <text evidence="1">Belongs to the type-I restriction system S methylase family.</text>
</comment>
<dbReference type="RefSeq" id="WP_190939078.1">
    <property type="nucleotide sequence ID" value="NZ_JACJSI010000003.1"/>
</dbReference>
<dbReference type="EMBL" id="JACJSI010000003">
    <property type="protein sequence ID" value="MBD2528414.1"/>
    <property type="molecule type" value="Genomic_DNA"/>
</dbReference>
<keyword evidence="7" id="KW-0540">Nuclease</keyword>
<keyword evidence="7" id="KW-0255">Endonuclease</keyword>
<dbReference type="Proteomes" id="UP000623440">
    <property type="component" value="Unassembled WGS sequence"/>
</dbReference>
<evidence type="ECO:0000256" key="1">
    <source>
        <dbReference type="ARBA" id="ARBA00010923"/>
    </source>
</evidence>
<keyword evidence="3" id="KW-0238">DNA-binding</keyword>
<evidence type="ECO:0000256" key="2">
    <source>
        <dbReference type="ARBA" id="ARBA00022747"/>
    </source>
</evidence>